<accession>A0A4S2M1K5</accession>
<dbReference type="AlphaFoldDB" id="A0A4S2M1K5"/>
<reference evidence="2 3" key="1">
    <citation type="journal article" date="2019" name="BMC Genomics">
        <title>New insights from Opisthorchis felineus genome: update on genomics of the epidemiologically important liver flukes.</title>
        <authorList>
            <person name="Ershov N.I."/>
            <person name="Mordvinov V.A."/>
            <person name="Prokhortchouk E.B."/>
            <person name="Pakharukova M.Y."/>
            <person name="Gunbin K.V."/>
            <person name="Ustyantsev K."/>
            <person name="Genaev M.A."/>
            <person name="Blinov A.G."/>
            <person name="Mazur A."/>
            <person name="Boulygina E."/>
            <person name="Tsygankova S."/>
            <person name="Khrameeva E."/>
            <person name="Chekanov N."/>
            <person name="Fan G."/>
            <person name="Xiao A."/>
            <person name="Zhang H."/>
            <person name="Xu X."/>
            <person name="Yang H."/>
            <person name="Solovyev V."/>
            <person name="Lee S.M."/>
            <person name="Liu X."/>
            <person name="Afonnikov D.A."/>
            <person name="Skryabin K.G."/>
        </authorList>
    </citation>
    <scope>NUCLEOTIDE SEQUENCE [LARGE SCALE GENOMIC DNA]</scope>
    <source>
        <strain evidence="2">AK-0245</strain>
        <tissue evidence="2">Whole organism</tissue>
    </source>
</reference>
<dbReference type="OrthoDB" id="6243023at2759"/>
<dbReference type="EMBL" id="SJOL01005621">
    <property type="protein sequence ID" value="TGZ70092.1"/>
    <property type="molecule type" value="Genomic_DNA"/>
</dbReference>
<comment type="caution">
    <text evidence="2">The sequence shown here is derived from an EMBL/GenBank/DDBJ whole genome shotgun (WGS) entry which is preliminary data.</text>
</comment>
<keyword evidence="1" id="KW-0472">Membrane</keyword>
<evidence type="ECO:0000313" key="2">
    <source>
        <dbReference type="EMBL" id="TGZ70092.1"/>
    </source>
</evidence>
<feature type="transmembrane region" description="Helical" evidence="1">
    <location>
        <begin position="39"/>
        <end position="64"/>
    </location>
</feature>
<gene>
    <name evidence="2" type="ORF">CRM22_003379</name>
</gene>
<dbReference type="Proteomes" id="UP000308267">
    <property type="component" value="Unassembled WGS sequence"/>
</dbReference>
<keyword evidence="1" id="KW-0812">Transmembrane</keyword>
<name>A0A4S2M1K5_OPIFE</name>
<keyword evidence="3" id="KW-1185">Reference proteome</keyword>
<dbReference type="EMBL" id="SJOL01005621">
    <property type="protein sequence ID" value="TGZ70093.1"/>
    <property type="molecule type" value="Genomic_DNA"/>
</dbReference>
<evidence type="ECO:0000313" key="3">
    <source>
        <dbReference type="Proteomes" id="UP000308267"/>
    </source>
</evidence>
<protein>
    <submittedName>
        <fullName evidence="2">Uncharacterized protein</fullName>
    </submittedName>
</protein>
<sequence length="390" mass="43388">MDKHIPPRNLAWIDVGRKHAIISDGKRQKLCKSSTLRSFFGLCVPIILTISAVLSLALLFLGIFYDQRTFLTGGVILGLATFGAMLHGCLSHRSLPSSPIVLSAAYMCPVGNMTLATNPNVAAAAMATATLLPRTFKRASFLMNSALDTSLLNKPQHWDHYINLPPEASYRLPKAESVPFSYDRQVTDSMVYGSKSLHHGLCDSYIPPHFVYKSQHSCPARLPHNKPGEHLYVNDPGLTGFTGVEESQPSLKSSQFIGENGKVEQIEPHLKPGNKLAQSVRLSVYKMEKDPLDAGSIRRSAILGEDVLTPSKACDPPKVRVISPPNLGLLSEPSSVLRQSNYYTPHEIIRFMSQYEAGNYSCWNGRRRDREREGNFGPRVWRGWRSWNDT</sequence>
<keyword evidence="1" id="KW-1133">Transmembrane helix</keyword>
<proteinExistence type="predicted"/>
<organism evidence="2 3">
    <name type="scientific">Opisthorchis felineus</name>
    <dbReference type="NCBI Taxonomy" id="147828"/>
    <lineage>
        <taxon>Eukaryota</taxon>
        <taxon>Metazoa</taxon>
        <taxon>Spiralia</taxon>
        <taxon>Lophotrochozoa</taxon>
        <taxon>Platyhelminthes</taxon>
        <taxon>Trematoda</taxon>
        <taxon>Digenea</taxon>
        <taxon>Opisthorchiida</taxon>
        <taxon>Opisthorchiata</taxon>
        <taxon>Opisthorchiidae</taxon>
        <taxon>Opisthorchis</taxon>
    </lineage>
</organism>
<evidence type="ECO:0000256" key="1">
    <source>
        <dbReference type="SAM" id="Phobius"/>
    </source>
</evidence>